<protein>
    <submittedName>
        <fullName evidence="3">Uncharacterized protein</fullName>
    </submittedName>
</protein>
<feature type="region of interest" description="Disordered" evidence="1">
    <location>
        <begin position="341"/>
        <end position="516"/>
    </location>
</feature>
<feature type="region of interest" description="Disordered" evidence="1">
    <location>
        <begin position="82"/>
        <end position="129"/>
    </location>
</feature>
<evidence type="ECO:0000256" key="2">
    <source>
        <dbReference type="SAM" id="Phobius"/>
    </source>
</evidence>
<proteinExistence type="predicted"/>
<feature type="region of interest" description="Disordered" evidence="1">
    <location>
        <begin position="35"/>
        <end position="56"/>
    </location>
</feature>
<keyword evidence="2" id="KW-0812">Transmembrane</keyword>
<sequence>MAYVNKAYQYHSHATVPVVIQQQQKQQQQQQLALQQSRASAQQPQSRVQSQSYSYQPQNAIRHVPVVYPSGRVYYSPQSALATGSRSSTMGARSNSTQSQSTTTRQSQSLGGSKASVVSKRSGKSSIQQEYHDKKVRGLLLAPYFGRGRVPYLIAIGLTVGGILFIIGAGVVFGLRFHNNIMLTIDKGEIFGPVLIVVGLVLLAGAMKFYFDAYSVSNKERRKVQYSAARDNMVRISVIDVNRRQPGEAIVSGTSTNEAVTRTPHRAAAMVSRPLNADRHSTSGRNQRSYASDKRDSEMMPRSGSGTPLSYLAARRQPIEEPIDNRNSATVREDVQAGQAHEIYSNSSIRPAAAPAPRGSTATSQRASAVPQSASAVPPPRASAFLQSASAVPPPRASAVSQSASAVPPPRASAVSQSASAVPPPRASASATSAVPSPRASSTTSPRASAVPSSRDPATRPRRASAASLPKASAVPQQVAVQSSASRPSTNPNTRAPAPSMANAAVPSSKVATTASSFAVRQLGRQSRTTTEV</sequence>
<feature type="compositionally biased region" description="Low complexity" evidence="1">
    <location>
        <begin position="464"/>
        <end position="476"/>
    </location>
</feature>
<gene>
    <name evidence="3" type="ORF">BOX15_Mlig001255g2</name>
</gene>
<keyword evidence="2" id="KW-0472">Membrane</keyword>
<dbReference type="STRING" id="282301.A0A267G071"/>
<feature type="region of interest" description="Disordered" evidence="1">
    <location>
        <begin position="269"/>
        <end position="309"/>
    </location>
</feature>
<comment type="caution">
    <text evidence="3">The sequence shown here is derived from an EMBL/GenBank/DDBJ whole genome shotgun (WGS) entry which is preliminary data.</text>
</comment>
<reference evidence="3 4" key="1">
    <citation type="submission" date="2017-06" db="EMBL/GenBank/DDBJ databases">
        <title>A platform for efficient transgenesis in Macrostomum lignano, a flatworm model organism for stem cell research.</title>
        <authorList>
            <person name="Berezikov E."/>
        </authorList>
    </citation>
    <scope>NUCLEOTIDE SEQUENCE [LARGE SCALE GENOMIC DNA]</scope>
    <source>
        <strain evidence="3">DV1</strain>
        <tissue evidence="3">Whole organism</tissue>
    </source>
</reference>
<dbReference type="AlphaFoldDB" id="A0A267G071"/>
<keyword evidence="4" id="KW-1185">Reference proteome</keyword>
<evidence type="ECO:0000313" key="4">
    <source>
        <dbReference type="Proteomes" id="UP000215902"/>
    </source>
</evidence>
<name>A0A267G071_9PLAT</name>
<feature type="compositionally biased region" description="Polar residues" evidence="1">
    <location>
        <begin position="82"/>
        <end position="92"/>
    </location>
</feature>
<keyword evidence="2" id="KW-1133">Transmembrane helix</keyword>
<organism evidence="3 4">
    <name type="scientific">Macrostomum lignano</name>
    <dbReference type="NCBI Taxonomy" id="282301"/>
    <lineage>
        <taxon>Eukaryota</taxon>
        <taxon>Metazoa</taxon>
        <taxon>Spiralia</taxon>
        <taxon>Lophotrochozoa</taxon>
        <taxon>Platyhelminthes</taxon>
        <taxon>Rhabditophora</taxon>
        <taxon>Macrostomorpha</taxon>
        <taxon>Macrostomida</taxon>
        <taxon>Macrostomidae</taxon>
        <taxon>Macrostomum</taxon>
    </lineage>
</organism>
<dbReference type="OrthoDB" id="6260668at2759"/>
<accession>A0A267G071</accession>
<dbReference type="EMBL" id="NIVC01000664">
    <property type="protein sequence ID" value="PAA78834.1"/>
    <property type="molecule type" value="Genomic_DNA"/>
</dbReference>
<evidence type="ECO:0000256" key="1">
    <source>
        <dbReference type="SAM" id="MobiDB-lite"/>
    </source>
</evidence>
<dbReference type="Proteomes" id="UP000215902">
    <property type="component" value="Unassembled WGS sequence"/>
</dbReference>
<feature type="transmembrane region" description="Helical" evidence="2">
    <location>
        <begin position="152"/>
        <end position="178"/>
    </location>
</feature>
<feature type="compositionally biased region" description="Low complexity" evidence="1">
    <location>
        <begin position="364"/>
        <end position="456"/>
    </location>
</feature>
<feature type="transmembrane region" description="Helical" evidence="2">
    <location>
        <begin position="190"/>
        <end position="211"/>
    </location>
</feature>
<evidence type="ECO:0000313" key="3">
    <source>
        <dbReference type="EMBL" id="PAA78834.1"/>
    </source>
</evidence>
<feature type="compositionally biased region" description="Polar residues" evidence="1">
    <location>
        <begin position="479"/>
        <end position="494"/>
    </location>
</feature>
<feature type="compositionally biased region" description="Low complexity" evidence="1">
    <location>
        <begin position="93"/>
        <end position="109"/>
    </location>
</feature>